<dbReference type="InterPro" id="IPR007371">
    <property type="entry name" value="TPK_catalytic"/>
</dbReference>
<dbReference type="AlphaFoldDB" id="A0A3N2PNL4"/>
<dbReference type="InterPro" id="IPR016966">
    <property type="entry name" value="Thiamin_pyrophosphokinase_euk"/>
</dbReference>
<feature type="domain" description="Thiamin pyrophosphokinase thiamin-binding" evidence="9">
    <location>
        <begin position="207"/>
        <end position="277"/>
    </location>
</feature>
<evidence type="ECO:0000256" key="8">
    <source>
        <dbReference type="SAM" id="MobiDB-lite"/>
    </source>
</evidence>
<keyword evidence="3 7" id="KW-0808">Transferase</keyword>
<accession>A0A3N2PNL4</accession>
<dbReference type="FunFam" id="2.60.120.320:FF:000001">
    <property type="entry name" value="Thiamine pyrophosphokinase"/>
    <property type="match status" value="1"/>
</dbReference>
<dbReference type="NCBIfam" id="TIGR01378">
    <property type="entry name" value="thi_PPkinase"/>
    <property type="match status" value="1"/>
</dbReference>
<evidence type="ECO:0000256" key="4">
    <source>
        <dbReference type="ARBA" id="ARBA00022741"/>
    </source>
</evidence>
<gene>
    <name evidence="10" type="ORF">SODALDRAFT_57685</name>
</gene>
<protein>
    <recommendedName>
        <fullName evidence="7">Thiamine pyrophosphokinase</fullName>
        <ecNumber evidence="7">2.7.6.2</ecNumber>
    </recommendedName>
</protein>
<dbReference type="PIRSF" id="PIRSF031057">
    <property type="entry name" value="Thiamin_pyrophosphokinase"/>
    <property type="match status" value="1"/>
</dbReference>
<dbReference type="InterPro" id="IPR036371">
    <property type="entry name" value="TPK_B1-bd_sf"/>
</dbReference>
<dbReference type="RefSeq" id="XP_028463895.1">
    <property type="nucleotide sequence ID" value="XM_028615495.1"/>
</dbReference>
<evidence type="ECO:0000256" key="1">
    <source>
        <dbReference type="ARBA" id="ARBA00005078"/>
    </source>
</evidence>
<sequence>MHCGCYLYYQAFISDTVSNGRKPQAMTTSSTFDWNPATLFLDGSFLSQFALVILNQPLRNGETLDTLWDNGSLDTGGRRRRGESPFRSRCQDQKYRRSHSDDLDAIVGDLDSLLPSVRAHYASLADPTHVIHDADQESTDFGKAVSWIRARHPRCTDIVALGGLGGRVDQGLSQLHHLYLFQPGPGYELGRVFLLSGQSLTFLLKPGTHRIRVRDGGVGFFGKHVGIVPIGEPSVITTKGLEWDVENWETQFGGRMSTSNHILPDTQVVEVETTRGVLFTVALREAE</sequence>
<dbReference type="SUPFAM" id="SSF63999">
    <property type="entry name" value="Thiamin pyrophosphokinase, catalytic domain"/>
    <property type="match status" value="1"/>
</dbReference>
<evidence type="ECO:0000313" key="10">
    <source>
        <dbReference type="EMBL" id="ROT36089.1"/>
    </source>
</evidence>
<feature type="compositionally biased region" description="Basic and acidic residues" evidence="8">
    <location>
        <begin position="82"/>
        <end position="93"/>
    </location>
</feature>
<dbReference type="Pfam" id="PF04265">
    <property type="entry name" value="TPK_B1_binding"/>
    <property type="match status" value="1"/>
</dbReference>
<evidence type="ECO:0000256" key="2">
    <source>
        <dbReference type="ARBA" id="ARBA00006785"/>
    </source>
</evidence>
<dbReference type="GO" id="GO:0030975">
    <property type="term" value="F:thiamine binding"/>
    <property type="evidence" value="ECO:0007669"/>
    <property type="project" value="UniProtKB-UniRule"/>
</dbReference>
<keyword evidence="5 7" id="KW-0418">Kinase</keyword>
<keyword evidence="4 7" id="KW-0547">Nucleotide-binding</keyword>
<dbReference type="GeneID" id="39583972"/>
<dbReference type="PANTHER" id="PTHR13622:SF8">
    <property type="entry name" value="THIAMIN PYROPHOSPHOKINASE 1"/>
    <property type="match status" value="1"/>
</dbReference>
<evidence type="ECO:0000313" key="11">
    <source>
        <dbReference type="Proteomes" id="UP000272025"/>
    </source>
</evidence>
<keyword evidence="11" id="KW-1185">Reference proteome</keyword>
<dbReference type="GO" id="GO:0004788">
    <property type="term" value="F:thiamine diphosphokinase activity"/>
    <property type="evidence" value="ECO:0007669"/>
    <property type="project" value="UniProtKB-UniRule"/>
</dbReference>
<dbReference type="SMART" id="SM00983">
    <property type="entry name" value="TPK_B1_binding"/>
    <property type="match status" value="1"/>
</dbReference>
<evidence type="ECO:0000256" key="6">
    <source>
        <dbReference type="ARBA" id="ARBA00022840"/>
    </source>
</evidence>
<dbReference type="GO" id="GO:0009229">
    <property type="term" value="P:thiamine diphosphate biosynthetic process"/>
    <property type="evidence" value="ECO:0007669"/>
    <property type="project" value="UniProtKB-UniRule"/>
</dbReference>
<dbReference type="InterPro" id="IPR006282">
    <property type="entry name" value="Thi_PPkinase"/>
</dbReference>
<proteinExistence type="inferred from homology"/>
<dbReference type="STRING" id="1314773.A0A3N2PNL4"/>
<dbReference type="Pfam" id="PF04263">
    <property type="entry name" value="TPK_catalytic"/>
    <property type="match status" value="1"/>
</dbReference>
<evidence type="ECO:0000256" key="5">
    <source>
        <dbReference type="ARBA" id="ARBA00022777"/>
    </source>
</evidence>
<dbReference type="InterPro" id="IPR036759">
    <property type="entry name" value="TPK_catalytic_sf"/>
</dbReference>
<dbReference type="GO" id="GO:0016301">
    <property type="term" value="F:kinase activity"/>
    <property type="evidence" value="ECO:0007669"/>
    <property type="project" value="UniProtKB-UniRule"/>
</dbReference>
<reference evidence="10 11" key="1">
    <citation type="journal article" date="2018" name="Mol. Ecol.">
        <title>The obligate alkalophilic soda-lake fungus Sodiomyces alkalinus has shifted to a protein diet.</title>
        <authorList>
            <person name="Grum-Grzhimaylo A.A."/>
            <person name="Falkoski D.L."/>
            <person name="van den Heuvel J."/>
            <person name="Valero-Jimenez C.A."/>
            <person name="Min B."/>
            <person name="Choi I.G."/>
            <person name="Lipzen A."/>
            <person name="Daum C.G."/>
            <person name="Aanen D.K."/>
            <person name="Tsang A."/>
            <person name="Henrissat B."/>
            <person name="Bilanenko E.N."/>
            <person name="de Vries R.P."/>
            <person name="van Kan J.A.L."/>
            <person name="Grigoriev I.V."/>
            <person name="Debets A.J.M."/>
        </authorList>
    </citation>
    <scope>NUCLEOTIDE SEQUENCE [LARGE SCALE GENOMIC DNA]</scope>
    <source>
        <strain evidence="10 11">F11</strain>
    </source>
</reference>
<comment type="similarity">
    <text evidence="2 7">Belongs to the thiamine pyrophosphokinase family.</text>
</comment>
<name>A0A3N2PNL4_SODAK</name>
<dbReference type="Proteomes" id="UP000272025">
    <property type="component" value="Unassembled WGS sequence"/>
</dbReference>
<dbReference type="CDD" id="cd07995">
    <property type="entry name" value="TPK"/>
    <property type="match status" value="1"/>
</dbReference>
<feature type="region of interest" description="Disordered" evidence="8">
    <location>
        <begin position="70"/>
        <end position="93"/>
    </location>
</feature>
<dbReference type="InterPro" id="IPR007373">
    <property type="entry name" value="Thiamin_PyroPKinase_B1-bd"/>
</dbReference>
<comment type="pathway">
    <text evidence="1 7">Cofactor biosynthesis; thiamine diphosphate biosynthesis; thiamine diphosphate from thiamine: step 1/1.</text>
</comment>
<dbReference type="PANTHER" id="PTHR13622">
    <property type="entry name" value="THIAMIN PYROPHOSPHOKINASE"/>
    <property type="match status" value="1"/>
</dbReference>
<dbReference type="GO" id="GO:0006772">
    <property type="term" value="P:thiamine metabolic process"/>
    <property type="evidence" value="ECO:0007669"/>
    <property type="project" value="InterPro"/>
</dbReference>
<dbReference type="Gene3D" id="3.40.50.10240">
    <property type="entry name" value="Thiamin pyrophosphokinase, catalytic domain"/>
    <property type="match status" value="1"/>
</dbReference>
<dbReference type="GO" id="GO:0005524">
    <property type="term" value="F:ATP binding"/>
    <property type="evidence" value="ECO:0007669"/>
    <property type="project" value="UniProtKB-UniRule"/>
</dbReference>
<dbReference type="EMBL" id="ML119060">
    <property type="protein sequence ID" value="ROT36089.1"/>
    <property type="molecule type" value="Genomic_DNA"/>
</dbReference>
<evidence type="ECO:0000256" key="7">
    <source>
        <dbReference type="PIRNR" id="PIRNR031057"/>
    </source>
</evidence>
<evidence type="ECO:0000256" key="3">
    <source>
        <dbReference type="ARBA" id="ARBA00022679"/>
    </source>
</evidence>
<dbReference type="UniPathway" id="UPA00060">
    <property type="reaction ID" value="UER00597"/>
</dbReference>
<dbReference type="EC" id="2.7.6.2" evidence="7"/>
<dbReference type="Gene3D" id="2.60.120.320">
    <property type="entry name" value="Thiamin pyrophosphokinase, thiamin-binding domain"/>
    <property type="match status" value="1"/>
</dbReference>
<comment type="catalytic activity">
    <reaction evidence="7">
        <text>thiamine + ATP = thiamine diphosphate + AMP + H(+)</text>
        <dbReference type="Rhea" id="RHEA:11576"/>
        <dbReference type="ChEBI" id="CHEBI:15378"/>
        <dbReference type="ChEBI" id="CHEBI:18385"/>
        <dbReference type="ChEBI" id="CHEBI:30616"/>
        <dbReference type="ChEBI" id="CHEBI:58937"/>
        <dbReference type="ChEBI" id="CHEBI:456215"/>
    </reaction>
</comment>
<evidence type="ECO:0000259" key="9">
    <source>
        <dbReference type="SMART" id="SM00983"/>
    </source>
</evidence>
<dbReference type="SUPFAM" id="SSF63862">
    <property type="entry name" value="Thiamin pyrophosphokinase, substrate-binding domain"/>
    <property type="match status" value="1"/>
</dbReference>
<organism evidence="10 11">
    <name type="scientific">Sodiomyces alkalinus (strain CBS 110278 / VKM F-3762 / F11)</name>
    <name type="common">Alkaliphilic filamentous fungus</name>
    <dbReference type="NCBI Taxonomy" id="1314773"/>
    <lineage>
        <taxon>Eukaryota</taxon>
        <taxon>Fungi</taxon>
        <taxon>Dikarya</taxon>
        <taxon>Ascomycota</taxon>
        <taxon>Pezizomycotina</taxon>
        <taxon>Sordariomycetes</taxon>
        <taxon>Hypocreomycetidae</taxon>
        <taxon>Glomerellales</taxon>
        <taxon>Plectosphaerellaceae</taxon>
        <taxon>Sodiomyces</taxon>
    </lineage>
</organism>
<keyword evidence="6 7" id="KW-0067">ATP-binding</keyword>
<dbReference type="OrthoDB" id="25149at2759"/>